<comment type="caution">
    <text evidence="1">The sequence shown here is derived from an EMBL/GenBank/DDBJ whole genome shotgun (WGS) entry which is preliminary data.</text>
</comment>
<accession>A0AAV4KBB2</accession>
<reference evidence="3" key="3">
    <citation type="journal article" date="2019" name="Int. J. Syst. Evol. Microbiol.">
        <title>The Global Catalogue of Microorganisms (GCM) 10K type strain sequencing project: providing services to taxonomists for standard genome sequencing and annotation.</title>
        <authorList>
            <consortium name="The Broad Institute Genomics Platform"/>
            <consortium name="The Broad Institute Genome Sequencing Center for Infectious Disease"/>
            <person name="Wu L."/>
            <person name="Ma J."/>
        </authorList>
    </citation>
    <scope>NUCLEOTIDE SEQUENCE [LARGE SCALE GENOMIC DNA]</scope>
    <source>
        <strain evidence="3">CGMCC 1.8884</strain>
    </source>
</reference>
<keyword evidence="3" id="KW-1185">Reference proteome</keyword>
<sequence length="226" mass="25570">MLRAPAYDLSPADEEACQAALGVKTAALLPEALPRWVFLRWLAEQGFLLHGSPVNDLKELHPADKAYRQPDEFSNTIGVYAASDGIWAMMYALRNPQTTQMSDMCLRLREEGQWSEMLYFMSLAPRQGQVNRAEELLTRGSVYVLSREGFQSSPPYHHSGLGEVQESHWVSPSPVRPLFTVPVQPADFPLPVRLHDRATVDARCRADPWGFPWLTAHPGWMRKNDL</sequence>
<dbReference type="RefSeq" id="WP_225983426.1">
    <property type="nucleotide sequence ID" value="NZ_BMLZ01000022.1"/>
</dbReference>
<reference evidence="2" key="1">
    <citation type="journal article" date="2014" name="Int. J. Syst. Evol. Microbiol.">
        <title>Complete genome of a new Firmicutes species belonging to the dominant human colonic microbiota ('Ruminococcus bicirculans') reveals two chromosomes and a selective capacity to utilize plant glucans.</title>
        <authorList>
            <consortium name="NISC Comparative Sequencing Program"/>
            <person name="Wegmann U."/>
            <person name="Louis P."/>
            <person name="Goesmann A."/>
            <person name="Henrissat B."/>
            <person name="Duncan S.H."/>
            <person name="Flint H.J."/>
        </authorList>
    </citation>
    <scope>NUCLEOTIDE SEQUENCE</scope>
    <source>
        <strain evidence="2">CGMCC 1.8884</strain>
    </source>
</reference>
<name>A0AAV4KBB2_9DEIO</name>
<dbReference type="AlphaFoldDB" id="A0AAV4KBB2"/>
<evidence type="ECO:0000313" key="3">
    <source>
        <dbReference type="Proteomes" id="UP000630135"/>
    </source>
</evidence>
<proteinExistence type="predicted"/>
<dbReference type="GeneID" id="59163888"/>
<dbReference type="EMBL" id="BMMA01000037">
    <property type="protein sequence ID" value="GGI91339.1"/>
    <property type="molecule type" value="Genomic_DNA"/>
</dbReference>
<reference evidence="1" key="2">
    <citation type="journal article" date="2014" name="Int. J. Syst. Evol. Microbiol.">
        <title>Complete genome sequence of Corynebacterium casei LMG S-19264T (=DSM 44701T), isolated from a smear-ripened cheese.</title>
        <authorList>
            <consortium name="US DOE Joint Genome Institute (JGI-PGF)"/>
            <person name="Walter F."/>
            <person name="Albersmeier A."/>
            <person name="Kalinowski J."/>
            <person name="Ruckert C."/>
        </authorList>
    </citation>
    <scope>NUCLEOTIDE SEQUENCE</scope>
    <source>
        <strain evidence="1">CGMCC 1.8885</strain>
    </source>
</reference>
<dbReference type="Proteomes" id="UP000652720">
    <property type="component" value="Unassembled WGS sequence"/>
</dbReference>
<evidence type="ECO:0000313" key="2">
    <source>
        <dbReference type="EMBL" id="GGP30226.1"/>
    </source>
</evidence>
<evidence type="ECO:0000313" key="4">
    <source>
        <dbReference type="Proteomes" id="UP000652720"/>
    </source>
</evidence>
<evidence type="ECO:0000313" key="1">
    <source>
        <dbReference type="EMBL" id="GGI91339.1"/>
    </source>
</evidence>
<protein>
    <submittedName>
        <fullName evidence="1">Uncharacterized protein</fullName>
    </submittedName>
</protein>
<gene>
    <name evidence="2" type="ORF">GCM10008021_18770</name>
    <name evidence="1" type="ORF">GCM10010914_27100</name>
</gene>
<dbReference type="Proteomes" id="UP000630135">
    <property type="component" value="Unassembled WGS sequence"/>
</dbReference>
<organism evidence="1 4">
    <name type="scientific">Deinococcus wulumuqiensis</name>
    <dbReference type="NCBI Taxonomy" id="980427"/>
    <lineage>
        <taxon>Bacteria</taxon>
        <taxon>Thermotogati</taxon>
        <taxon>Deinococcota</taxon>
        <taxon>Deinococci</taxon>
        <taxon>Deinococcales</taxon>
        <taxon>Deinococcaceae</taxon>
        <taxon>Deinococcus</taxon>
    </lineage>
</organism>
<dbReference type="EMBL" id="BMLZ01000022">
    <property type="protein sequence ID" value="GGP30226.1"/>
    <property type="molecule type" value="Genomic_DNA"/>
</dbReference>
<reference evidence="1" key="4">
    <citation type="submission" date="2023-08" db="EMBL/GenBank/DDBJ databases">
        <authorList>
            <person name="Sun Q."/>
            <person name="Zhou Y."/>
        </authorList>
    </citation>
    <scope>NUCLEOTIDE SEQUENCE</scope>
    <source>
        <strain evidence="2">CGMCC 1.8884</strain>
        <strain evidence="1">CGMCC 1.8885</strain>
    </source>
</reference>